<keyword evidence="2" id="KW-1185">Reference proteome</keyword>
<accession>H0E626</accession>
<dbReference type="AlphaFoldDB" id="H0E626"/>
<reference evidence="1 2" key="1">
    <citation type="journal article" date="2013" name="Biodegradation">
        <title>Quantitative proteomic analysis of ibuprofen-degrading Patulibacter sp. strain I11.</title>
        <authorList>
            <person name="Almeida B."/>
            <person name="Kjeldal H."/>
            <person name="Lolas I."/>
            <person name="Knudsen A.D."/>
            <person name="Carvalho G."/>
            <person name="Nielsen K.L."/>
            <person name="Barreto Crespo M.T."/>
            <person name="Stensballe A."/>
            <person name="Nielsen J.L."/>
        </authorList>
    </citation>
    <scope>NUCLEOTIDE SEQUENCE [LARGE SCALE GENOMIC DNA]</scope>
    <source>
        <strain evidence="1 2">I11</strain>
    </source>
</reference>
<dbReference type="Proteomes" id="UP000005143">
    <property type="component" value="Unassembled WGS sequence"/>
</dbReference>
<name>H0E626_9ACTN</name>
<comment type="caution">
    <text evidence="1">The sequence shown here is derived from an EMBL/GenBank/DDBJ whole genome shotgun (WGS) entry which is preliminary data.</text>
</comment>
<organism evidence="1 2">
    <name type="scientific">Patulibacter medicamentivorans</name>
    <dbReference type="NCBI Taxonomy" id="1097667"/>
    <lineage>
        <taxon>Bacteria</taxon>
        <taxon>Bacillati</taxon>
        <taxon>Actinomycetota</taxon>
        <taxon>Thermoleophilia</taxon>
        <taxon>Solirubrobacterales</taxon>
        <taxon>Patulibacteraceae</taxon>
        <taxon>Patulibacter</taxon>
    </lineage>
</organism>
<dbReference type="EMBL" id="AGUD01000199">
    <property type="protein sequence ID" value="EHN10855.1"/>
    <property type="molecule type" value="Genomic_DNA"/>
</dbReference>
<evidence type="ECO:0000313" key="1">
    <source>
        <dbReference type="EMBL" id="EHN10855.1"/>
    </source>
</evidence>
<protein>
    <recommendedName>
        <fullName evidence="3">PH domain-containing protein</fullName>
    </recommendedName>
</protein>
<proteinExistence type="predicted"/>
<evidence type="ECO:0000313" key="2">
    <source>
        <dbReference type="Proteomes" id="UP000005143"/>
    </source>
</evidence>
<gene>
    <name evidence="1" type="ORF">PAI11_22760</name>
</gene>
<sequence length="135" mass="14599">MLAATPVSPVPRRAPGFGSWGHEPLTGAEVRYLVVTATRVVVYSLDRGRRGEPYYRLLRVEIERPRTAVAGVALGRPLLARAFEVHLTDGSRWPLEVSPGRSRQWGPVVDLLGRVTSDAGQPSVADAALSQDSTA</sequence>
<evidence type="ECO:0008006" key="3">
    <source>
        <dbReference type="Google" id="ProtNLM"/>
    </source>
</evidence>